<comment type="caution">
    <text evidence="1">The sequence shown here is derived from an EMBL/GenBank/DDBJ whole genome shotgun (WGS) entry which is preliminary data.</text>
</comment>
<protein>
    <submittedName>
        <fullName evidence="1">Uncharacterized protein</fullName>
    </submittedName>
</protein>
<dbReference type="AlphaFoldDB" id="A0A1F4NQ27"/>
<organism evidence="1 2">
    <name type="scientific">candidate division Kazan bacterium RIFCSPLOWO2_01_FULL_45_19</name>
    <dbReference type="NCBI Taxonomy" id="1798538"/>
    <lineage>
        <taxon>Bacteria</taxon>
        <taxon>Bacteria division Kazan-3B-28</taxon>
    </lineage>
</organism>
<evidence type="ECO:0000313" key="1">
    <source>
        <dbReference type="EMBL" id="OGB73563.1"/>
    </source>
</evidence>
<gene>
    <name evidence="1" type="ORF">A3K51_01805</name>
</gene>
<dbReference type="Proteomes" id="UP000178085">
    <property type="component" value="Unassembled WGS sequence"/>
</dbReference>
<evidence type="ECO:0000313" key="2">
    <source>
        <dbReference type="Proteomes" id="UP000178085"/>
    </source>
</evidence>
<accession>A0A1F4NQ27</accession>
<name>A0A1F4NQ27_UNCK3</name>
<reference evidence="1 2" key="1">
    <citation type="journal article" date="2016" name="Nat. Commun.">
        <title>Thousands of microbial genomes shed light on interconnected biogeochemical processes in an aquifer system.</title>
        <authorList>
            <person name="Anantharaman K."/>
            <person name="Brown C.T."/>
            <person name="Hug L.A."/>
            <person name="Sharon I."/>
            <person name="Castelle C.J."/>
            <person name="Probst A.J."/>
            <person name="Thomas B.C."/>
            <person name="Singh A."/>
            <person name="Wilkins M.J."/>
            <person name="Karaoz U."/>
            <person name="Brodie E.L."/>
            <person name="Williams K.H."/>
            <person name="Hubbard S.S."/>
            <person name="Banfield J.F."/>
        </authorList>
    </citation>
    <scope>NUCLEOTIDE SEQUENCE [LARGE SCALE GENOMIC DNA]</scope>
</reference>
<dbReference type="EMBL" id="METD01000001">
    <property type="protein sequence ID" value="OGB73563.1"/>
    <property type="molecule type" value="Genomic_DNA"/>
</dbReference>
<proteinExistence type="predicted"/>
<sequence>MRNSGGAENLIQNIENGELGCYQSKDGCAIVIVGDFVLFGYSAPKTTMNYVIFLGFALYPNWLHHTATVIASVARDIINMLTPKTFGAMIGVASAFHLKSAMFTNKILEGSNKVFSKHPVRNQPSVYK</sequence>